<dbReference type="Pfam" id="PF22769">
    <property type="entry name" value="DCD"/>
    <property type="match status" value="1"/>
</dbReference>
<reference evidence="5 6" key="1">
    <citation type="submission" date="2014-05" db="EMBL/GenBank/DDBJ databases">
        <title>Draft Genome Sequence of Kitasatospora cheerisanensis KCTC 2395.</title>
        <authorList>
            <person name="Nam D.H."/>
        </authorList>
    </citation>
    <scope>NUCLEOTIDE SEQUENCE [LARGE SCALE GENOMIC DNA]</scope>
    <source>
        <strain evidence="5 6">KCTC 2395</strain>
    </source>
</reference>
<dbReference type="EC" id="3.5.4.30" evidence="4"/>
<feature type="binding site" evidence="4">
    <location>
        <position position="119"/>
    </location>
    <ligand>
        <name>dCTP</name>
        <dbReference type="ChEBI" id="CHEBI:61481"/>
    </ligand>
</feature>
<name>A0A066YR68_9ACTN</name>
<dbReference type="InterPro" id="IPR033704">
    <property type="entry name" value="dUTPase_trimeric"/>
</dbReference>
<dbReference type="GO" id="GO:0006229">
    <property type="term" value="P:dUTP biosynthetic process"/>
    <property type="evidence" value="ECO:0007669"/>
    <property type="project" value="InterPro"/>
</dbReference>
<proteinExistence type="inferred from homology"/>
<dbReference type="PATRIC" id="fig|1348663.4.peg.3702"/>
<dbReference type="EMBL" id="JNBY01000093">
    <property type="protein sequence ID" value="KDN84053.1"/>
    <property type="molecule type" value="Genomic_DNA"/>
</dbReference>
<protein>
    <recommendedName>
        <fullName evidence="4">dCTP deaminase, dUMP-forming</fullName>
        <ecNumber evidence="4">3.5.4.30</ecNumber>
    </recommendedName>
    <alternativeName>
        <fullName evidence="4">Bifunctional dCTP deaminase:dUTPase</fullName>
    </alternativeName>
    <alternativeName>
        <fullName evidence="4">DCD-DUT</fullName>
    </alternativeName>
</protein>
<dbReference type="HAMAP" id="MF_00146">
    <property type="entry name" value="dCTP_deaminase"/>
    <property type="match status" value="1"/>
</dbReference>
<dbReference type="HOGENOM" id="CLU_087476_2_0_11"/>
<dbReference type="OrthoDB" id="9780956at2"/>
<dbReference type="FunFam" id="2.70.40.10:FF:000005">
    <property type="entry name" value="dCTP deaminase, dUMP-forming"/>
    <property type="match status" value="1"/>
</dbReference>
<dbReference type="NCBIfam" id="TIGR02274">
    <property type="entry name" value="dCTP_deam"/>
    <property type="match status" value="1"/>
</dbReference>
<dbReference type="RefSeq" id="WP_035864267.1">
    <property type="nucleotide sequence ID" value="NZ_KK853997.1"/>
</dbReference>
<dbReference type="InterPro" id="IPR011962">
    <property type="entry name" value="dCTP_deaminase"/>
</dbReference>
<comment type="catalytic activity">
    <reaction evidence="4">
        <text>dCTP + 2 H2O = dUMP + NH4(+) + diphosphate</text>
        <dbReference type="Rhea" id="RHEA:19205"/>
        <dbReference type="ChEBI" id="CHEBI:15377"/>
        <dbReference type="ChEBI" id="CHEBI:28938"/>
        <dbReference type="ChEBI" id="CHEBI:33019"/>
        <dbReference type="ChEBI" id="CHEBI:61481"/>
        <dbReference type="ChEBI" id="CHEBI:246422"/>
        <dbReference type="EC" id="3.5.4.30"/>
    </reaction>
</comment>
<gene>
    <name evidence="4" type="primary">dcd</name>
    <name evidence="5" type="ORF">KCH_38440</name>
</gene>
<dbReference type="GO" id="GO:0006226">
    <property type="term" value="P:dUMP biosynthetic process"/>
    <property type="evidence" value="ECO:0007669"/>
    <property type="project" value="UniProtKB-UniRule"/>
</dbReference>
<dbReference type="PANTHER" id="PTHR42680:SF3">
    <property type="entry name" value="DCTP DEAMINASE"/>
    <property type="match status" value="1"/>
</dbReference>
<keyword evidence="6" id="KW-1185">Reference proteome</keyword>
<dbReference type="GO" id="GO:0015949">
    <property type="term" value="P:nucleobase-containing small molecule interconversion"/>
    <property type="evidence" value="ECO:0007669"/>
    <property type="project" value="TreeGrafter"/>
</dbReference>
<evidence type="ECO:0000256" key="4">
    <source>
        <dbReference type="HAMAP-Rule" id="MF_00146"/>
    </source>
</evidence>
<sequence length="191" mass="21412">MLLSDNDIRAEIDKGRVVIDPFDPSMVQPSSIDVRLDRFFRVFENHRYPHIDPSEEQPDLTRLVEPEGDDAFILHPGEFVLASTYEVITLPDDVASRLEGKSSLGRLGLLTHSTAGFIDPGFSGHVTLELSNVATLPIKLYPGMKIGQLCLFRLSSPSEHPYGSERYGSRYQGQRGPTPSRSFLNFHRTQV</sequence>
<evidence type="ECO:0000313" key="6">
    <source>
        <dbReference type="Proteomes" id="UP000027178"/>
    </source>
</evidence>
<feature type="binding site" evidence="4">
    <location>
        <position position="174"/>
    </location>
    <ligand>
        <name>dCTP</name>
        <dbReference type="ChEBI" id="CHEBI:61481"/>
    </ligand>
</feature>
<dbReference type="AlphaFoldDB" id="A0A066YR68"/>
<evidence type="ECO:0000256" key="3">
    <source>
        <dbReference type="ARBA" id="ARBA00023080"/>
    </source>
</evidence>
<comment type="similarity">
    <text evidence="4">Belongs to the dCTP deaminase family.</text>
</comment>
<comment type="caution">
    <text evidence="5">The sequence shown here is derived from an EMBL/GenBank/DDBJ whole genome shotgun (WGS) entry which is preliminary data.</text>
</comment>
<dbReference type="InterPro" id="IPR036157">
    <property type="entry name" value="dUTPase-like_sf"/>
</dbReference>
<evidence type="ECO:0000256" key="1">
    <source>
        <dbReference type="ARBA" id="ARBA00022741"/>
    </source>
</evidence>
<comment type="caution">
    <text evidence="4">Lacks conserved residue(s) required for the propagation of feature annotation.</text>
</comment>
<dbReference type="GO" id="GO:0008829">
    <property type="term" value="F:dCTP deaminase activity"/>
    <property type="evidence" value="ECO:0007669"/>
    <property type="project" value="InterPro"/>
</dbReference>
<keyword evidence="2 4" id="KW-0378">Hydrolase</keyword>
<dbReference type="Gene3D" id="2.70.40.10">
    <property type="match status" value="1"/>
</dbReference>
<dbReference type="PANTHER" id="PTHR42680">
    <property type="entry name" value="DCTP DEAMINASE"/>
    <property type="match status" value="1"/>
</dbReference>
<keyword evidence="1 4" id="KW-0547">Nucleotide-binding</keyword>
<feature type="binding site" evidence="4">
    <location>
        <position position="162"/>
    </location>
    <ligand>
        <name>dCTP</name>
        <dbReference type="ChEBI" id="CHEBI:61481"/>
    </ligand>
</feature>
<comment type="pathway">
    <text evidence="4">Pyrimidine metabolism; dUMP biosynthesis; dUMP from dCTP: step 1/1.</text>
</comment>
<evidence type="ECO:0000256" key="2">
    <source>
        <dbReference type="ARBA" id="ARBA00022801"/>
    </source>
</evidence>
<dbReference type="CDD" id="cd07557">
    <property type="entry name" value="trimeric_dUTPase"/>
    <property type="match status" value="1"/>
</dbReference>
<feature type="active site" description="Proton donor/acceptor" evidence="4">
    <location>
        <position position="129"/>
    </location>
</feature>
<dbReference type="SUPFAM" id="SSF51283">
    <property type="entry name" value="dUTPase-like"/>
    <property type="match status" value="1"/>
</dbReference>
<dbReference type="Proteomes" id="UP000027178">
    <property type="component" value="Unassembled WGS sequence"/>
</dbReference>
<dbReference type="eggNOG" id="COG0717">
    <property type="taxonomic scope" value="Bacteria"/>
</dbReference>
<comment type="function">
    <text evidence="4">Bifunctional enzyme that catalyzes both the deamination of dCTP to dUTP and the hydrolysis of dUTP to dUMP without releasing the toxic dUTP intermediate.</text>
</comment>
<feature type="binding site" evidence="4">
    <location>
        <begin position="101"/>
        <end position="106"/>
    </location>
    <ligand>
        <name>dCTP</name>
        <dbReference type="ChEBI" id="CHEBI:61481"/>
    </ligand>
</feature>
<dbReference type="GO" id="GO:0000166">
    <property type="term" value="F:nucleotide binding"/>
    <property type="evidence" value="ECO:0007669"/>
    <property type="project" value="UniProtKB-KW"/>
</dbReference>
<keyword evidence="3 4" id="KW-0546">Nucleotide metabolism</keyword>
<accession>A0A066YR68</accession>
<organism evidence="5 6">
    <name type="scientific">Kitasatospora cheerisanensis KCTC 2395</name>
    <dbReference type="NCBI Taxonomy" id="1348663"/>
    <lineage>
        <taxon>Bacteria</taxon>
        <taxon>Bacillati</taxon>
        <taxon>Actinomycetota</taxon>
        <taxon>Actinomycetes</taxon>
        <taxon>Kitasatosporales</taxon>
        <taxon>Streptomycetaceae</taxon>
        <taxon>Kitasatospora</taxon>
    </lineage>
</organism>
<dbReference type="UniPathway" id="UPA00610">
    <property type="reaction ID" value="UER00667"/>
</dbReference>
<comment type="subunit">
    <text evidence="4">Homotrimer.</text>
</comment>
<feature type="site" description="Important for bifunctional activity" evidence="4">
    <location>
        <begin position="116"/>
        <end position="117"/>
    </location>
</feature>
<dbReference type="GO" id="GO:0033973">
    <property type="term" value="F:dCTP deaminase (dUMP-forming) activity"/>
    <property type="evidence" value="ECO:0007669"/>
    <property type="project" value="UniProtKB-UniRule"/>
</dbReference>
<evidence type="ECO:0000313" key="5">
    <source>
        <dbReference type="EMBL" id="KDN84053.1"/>
    </source>
</evidence>
<feature type="binding site" evidence="4">
    <location>
        <begin position="127"/>
        <end position="129"/>
    </location>
    <ligand>
        <name>dCTP</name>
        <dbReference type="ChEBI" id="CHEBI:61481"/>
    </ligand>
</feature>
<feature type="binding site" evidence="4">
    <location>
        <position position="148"/>
    </location>
    <ligand>
        <name>dCTP</name>
        <dbReference type="ChEBI" id="CHEBI:61481"/>
    </ligand>
</feature>